<comment type="caution">
    <text evidence="1">Lacks conserved residue(s) required for the propagation of feature annotation.</text>
</comment>
<keyword evidence="4" id="KW-1185">Reference proteome</keyword>
<dbReference type="Gene3D" id="3.40.50.2300">
    <property type="match status" value="1"/>
</dbReference>
<organism evidence="3 4">
    <name type="scientific">Dyadobacter psychrotolerans</name>
    <dbReference type="NCBI Taxonomy" id="2541721"/>
    <lineage>
        <taxon>Bacteria</taxon>
        <taxon>Pseudomonadati</taxon>
        <taxon>Bacteroidota</taxon>
        <taxon>Cytophagia</taxon>
        <taxon>Cytophagales</taxon>
        <taxon>Spirosomataceae</taxon>
        <taxon>Dyadobacter</taxon>
    </lineage>
</organism>
<sequence>MLTIALIDKFPILRKGLSLYLEEHYEGVTVLSCESAEIFSTQYPGQNPDLVILGINQHPSSGETENIGTVKKWNVNGKVIVYDEKADPTMIADYLKAEVNGYVSKQNPISELDECIQAVLKGKRYICPQVLDSVSDKSLVKRNASPEDSTP</sequence>
<dbReference type="PANTHER" id="PTHR45566">
    <property type="entry name" value="HTH-TYPE TRANSCRIPTIONAL REGULATOR YHJB-RELATED"/>
    <property type="match status" value="1"/>
</dbReference>
<accession>A0A4R5DCR2</accession>
<dbReference type="OrthoDB" id="961049at2"/>
<evidence type="ECO:0000259" key="2">
    <source>
        <dbReference type="PROSITE" id="PS50110"/>
    </source>
</evidence>
<reference evidence="3 4" key="1">
    <citation type="submission" date="2019-03" db="EMBL/GenBank/DDBJ databases">
        <title>Dyadobacter AR-3-6 sp. nov., isolated from arctic soil.</title>
        <authorList>
            <person name="Chaudhary D.K."/>
        </authorList>
    </citation>
    <scope>NUCLEOTIDE SEQUENCE [LARGE SCALE GENOMIC DNA]</scope>
    <source>
        <strain evidence="3 4">AR-3-6</strain>
    </source>
</reference>
<dbReference type="InterPro" id="IPR011006">
    <property type="entry name" value="CheY-like_superfamily"/>
</dbReference>
<dbReference type="Proteomes" id="UP000294850">
    <property type="component" value="Unassembled WGS sequence"/>
</dbReference>
<feature type="domain" description="Response regulatory" evidence="2">
    <location>
        <begin position="3"/>
        <end position="120"/>
    </location>
</feature>
<dbReference type="Pfam" id="PF00072">
    <property type="entry name" value="Response_reg"/>
    <property type="match status" value="1"/>
</dbReference>
<evidence type="ECO:0000313" key="4">
    <source>
        <dbReference type="Proteomes" id="UP000294850"/>
    </source>
</evidence>
<dbReference type="InterPro" id="IPR001789">
    <property type="entry name" value="Sig_transdc_resp-reg_receiver"/>
</dbReference>
<evidence type="ECO:0000256" key="1">
    <source>
        <dbReference type="PROSITE-ProRule" id="PRU00169"/>
    </source>
</evidence>
<gene>
    <name evidence="3" type="ORF">E0F88_24220</name>
</gene>
<name>A0A4R5DCR2_9BACT</name>
<dbReference type="GO" id="GO:0000160">
    <property type="term" value="P:phosphorelay signal transduction system"/>
    <property type="evidence" value="ECO:0007669"/>
    <property type="project" value="InterPro"/>
</dbReference>
<dbReference type="PROSITE" id="PS50110">
    <property type="entry name" value="RESPONSE_REGULATORY"/>
    <property type="match status" value="1"/>
</dbReference>
<proteinExistence type="predicted"/>
<dbReference type="SUPFAM" id="SSF52172">
    <property type="entry name" value="CheY-like"/>
    <property type="match status" value="1"/>
</dbReference>
<dbReference type="AlphaFoldDB" id="A0A4R5DCR2"/>
<comment type="caution">
    <text evidence="3">The sequence shown here is derived from an EMBL/GenBank/DDBJ whole genome shotgun (WGS) entry which is preliminary data.</text>
</comment>
<evidence type="ECO:0000313" key="3">
    <source>
        <dbReference type="EMBL" id="TDE11546.1"/>
    </source>
</evidence>
<dbReference type="RefSeq" id="WP_131960879.1">
    <property type="nucleotide sequence ID" value="NZ_SMFL01000011.1"/>
</dbReference>
<dbReference type="PANTHER" id="PTHR45566:SF1">
    <property type="entry name" value="HTH-TYPE TRANSCRIPTIONAL REGULATOR YHJB-RELATED"/>
    <property type="match status" value="1"/>
</dbReference>
<dbReference type="InterPro" id="IPR051015">
    <property type="entry name" value="EvgA-like"/>
</dbReference>
<dbReference type="EMBL" id="SMFL01000011">
    <property type="protein sequence ID" value="TDE11546.1"/>
    <property type="molecule type" value="Genomic_DNA"/>
</dbReference>
<protein>
    <submittedName>
        <fullName evidence="3">Response regulator transcription factor</fullName>
    </submittedName>
</protein>